<proteinExistence type="predicted"/>
<dbReference type="AlphaFoldDB" id="A0A1X7CJJ7"/>
<accession>A0A1X7CJJ7</accession>
<gene>
    <name evidence="1" type="ORF">SAMN02982989_0400</name>
</gene>
<dbReference type="EMBL" id="FXAF01000001">
    <property type="protein sequence ID" value="SME97685.1"/>
    <property type="molecule type" value="Genomic_DNA"/>
</dbReference>
<dbReference type="Proteomes" id="UP000192903">
    <property type="component" value="Unassembled WGS sequence"/>
</dbReference>
<sequence>MVSILPIDTPLCPAGHLPLKGGDRIAAKSRLPHEFRIAEMVPDIIVASRCIVDDVGNWRVFPISPLEGEMPGRAEGGNARQGGLHK</sequence>
<protein>
    <recommendedName>
        <fullName evidence="3">Lytic murein transglycosylase</fullName>
    </recommendedName>
</protein>
<evidence type="ECO:0000313" key="2">
    <source>
        <dbReference type="Proteomes" id="UP000192903"/>
    </source>
</evidence>
<reference evidence="2" key="1">
    <citation type="submission" date="2017-04" db="EMBL/GenBank/DDBJ databases">
        <authorList>
            <person name="Varghese N."/>
            <person name="Submissions S."/>
        </authorList>
    </citation>
    <scope>NUCLEOTIDE SEQUENCE [LARGE SCALE GENOMIC DNA]</scope>
    <source>
        <strain evidence="2">B4P</strain>
    </source>
</reference>
<evidence type="ECO:0008006" key="3">
    <source>
        <dbReference type="Google" id="ProtNLM"/>
    </source>
</evidence>
<keyword evidence="2" id="KW-1185">Reference proteome</keyword>
<organism evidence="1 2">
    <name type="scientific">Xaviernesmea oryzae</name>
    <dbReference type="NCBI Taxonomy" id="464029"/>
    <lineage>
        <taxon>Bacteria</taxon>
        <taxon>Pseudomonadati</taxon>
        <taxon>Pseudomonadota</taxon>
        <taxon>Alphaproteobacteria</taxon>
        <taxon>Hyphomicrobiales</taxon>
        <taxon>Rhizobiaceae</taxon>
        <taxon>Rhizobium/Agrobacterium group</taxon>
        <taxon>Xaviernesmea</taxon>
    </lineage>
</organism>
<evidence type="ECO:0000313" key="1">
    <source>
        <dbReference type="EMBL" id="SME97685.1"/>
    </source>
</evidence>
<dbReference type="STRING" id="464029.SAMN02982989_0400"/>
<name>A0A1X7CJJ7_9HYPH</name>